<keyword evidence="2 6" id="KW-0689">Ribosomal protein</keyword>
<evidence type="ECO:0000259" key="5">
    <source>
        <dbReference type="SMART" id="SM01383"/>
    </source>
</evidence>
<dbReference type="GO" id="GO:0032543">
    <property type="term" value="P:mitochondrial translation"/>
    <property type="evidence" value="ECO:0007669"/>
    <property type="project" value="TreeGrafter"/>
</dbReference>
<reference evidence="6 7" key="1">
    <citation type="submission" date="2019-05" db="EMBL/GenBank/DDBJ databases">
        <title>Another draft genome of Portunus trituberculatus and its Hox gene families provides insights of decapod evolution.</title>
        <authorList>
            <person name="Jeong J.-H."/>
            <person name="Song I."/>
            <person name="Kim S."/>
            <person name="Choi T."/>
            <person name="Kim D."/>
            <person name="Ryu S."/>
            <person name="Kim W."/>
        </authorList>
    </citation>
    <scope>NUCLEOTIDE SEQUENCE [LARGE SCALE GENOMIC DNA]</scope>
    <source>
        <tissue evidence="6">Muscle</tissue>
    </source>
</reference>
<evidence type="ECO:0000256" key="1">
    <source>
        <dbReference type="ARBA" id="ARBA00005636"/>
    </source>
</evidence>
<proteinExistence type="inferred from homology"/>
<dbReference type="GO" id="GO:0005762">
    <property type="term" value="C:mitochondrial large ribosomal subunit"/>
    <property type="evidence" value="ECO:0007669"/>
    <property type="project" value="TreeGrafter"/>
</dbReference>
<dbReference type="InterPro" id="IPR002171">
    <property type="entry name" value="Ribosomal_uL2"/>
</dbReference>
<gene>
    <name evidence="6" type="primary">Mrpl2</name>
    <name evidence="6" type="ORF">E2C01_006627</name>
</gene>
<dbReference type="InterPro" id="IPR022669">
    <property type="entry name" value="Ribosomal_uL2_C"/>
</dbReference>
<evidence type="ECO:0000259" key="4">
    <source>
        <dbReference type="SMART" id="SM01382"/>
    </source>
</evidence>
<dbReference type="SUPFAM" id="SSF50249">
    <property type="entry name" value="Nucleic acid-binding proteins"/>
    <property type="match status" value="1"/>
</dbReference>
<organism evidence="6 7">
    <name type="scientific">Portunus trituberculatus</name>
    <name type="common">Swimming crab</name>
    <name type="synonym">Neptunus trituberculatus</name>
    <dbReference type="NCBI Taxonomy" id="210409"/>
    <lineage>
        <taxon>Eukaryota</taxon>
        <taxon>Metazoa</taxon>
        <taxon>Ecdysozoa</taxon>
        <taxon>Arthropoda</taxon>
        <taxon>Crustacea</taxon>
        <taxon>Multicrustacea</taxon>
        <taxon>Malacostraca</taxon>
        <taxon>Eumalacostraca</taxon>
        <taxon>Eucarida</taxon>
        <taxon>Decapoda</taxon>
        <taxon>Pleocyemata</taxon>
        <taxon>Brachyura</taxon>
        <taxon>Eubrachyura</taxon>
        <taxon>Portunoidea</taxon>
        <taxon>Portunidae</taxon>
        <taxon>Portuninae</taxon>
        <taxon>Portunus</taxon>
    </lineage>
</organism>
<dbReference type="PANTHER" id="PTHR13691:SF73">
    <property type="entry name" value="LARGE RIBOSOMAL SUBUNIT PROTEIN UL2M"/>
    <property type="match status" value="1"/>
</dbReference>
<dbReference type="Pfam" id="PF03947">
    <property type="entry name" value="Ribosomal_L2_C"/>
    <property type="match status" value="1"/>
</dbReference>
<dbReference type="InterPro" id="IPR008991">
    <property type="entry name" value="Translation_prot_SH3-like_sf"/>
</dbReference>
<dbReference type="OrthoDB" id="268576at2759"/>
<dbReference type="GO" id="GO:0003735">
    <property type="term" value="F:structural constituent of ribosome"/>
    <property type="evidence" value="ECO:0007669"/>
    <property type="project" value="InterPro"/>
</dbReference>
<feature type="domain" description="Large ribosomal subunit protein uL2 C-terminal" evidence="4">
    <location>
        <begin position="175"/>
        <end position="262"/>
    </location>
</feature>
<dbReference type="SMART" id="SM01382">
    <property type="entry name" value="Ribosomal_L2_C"/>
    <property type="match status" value="1"/>
</dbReference>
<evidence type="ECO:0000256" key="2">
    <source>
        <dbReference type="ARBA" id="ARBA00022980"/>
    </source>
</evidence>
<evidence type="ECO:0000313" key="6">
    <source>
        <dbReference type="EMBL" id="MPC13878.1"/>
    </source>
</evidence>
<keyword evidence="7" id="KW-1185">Reference proteome</keyword>
<comment type="caution">
    <text evidence="6">The sequence shown here is derived from an EMBL/GenBank/DDBJ whole genome shotgun (WGS) entry which is preliminary data.</text>
</comment>
<comment type="similarity">
    <text evidence="1">Belongs to the universal ribosomal protein uL2 family.</text>
</comment>
<protein>
    <submittedName>
        <fullName evidence="6">39S ribosomal protein L2, mitochondrial</fullName>
    </submittedName>
</protein>
<dbReference type="SMART" id="SM01383">
    <property type="entry name" value="Ribosomal_L2"/>
    <property type="match status" value="1"/>
</dbReference>
<evidence type="ECO:0000256" key="3">
    <source>
        <dbReference type="ARBA" id="ARBA00023274"/>
    </source>
</evidence>
<sequence>MASVRSLTVLCHHLGRLTLGPSPVPALLAPATLGSHSLLQVRKYNYYHIDRPKPNEKRNFLFMVHYPEDGQYTVKPLKTTKLAGRDPETGRIVVGTLGGGAKRNYRWIDWYRTGPTDGTFLEERVIHVQYDPNRSARIALVGGGDSLRYILATENMKGGDLIKTSSFIPRIPVRPKEGDAYPVGALPTGTAVNCVEVVPGDGARKVKAAGTAGIIMKKIGQKVVVQLPSKMELALDPKCMATVERGLSGMPRCVMNPRMTVT</sequence>
<evidence type="ECO:0000313" key="7">
    <source>
        <dbReference type="Proteomes" id="UP000324222"/>
    </source>
</evidence>
<dbReference type="AlphaFoldDB" id="A0A5B7CXB7"/>
<dbReference type="PANTHER" id="PTHR13691">
    <property type="entry name" value="RIBOSOMAL PROTEIN L2"/>
    <property type="match status" value="1"/>
</dbReference>
<dbReference type="GO" id="GO:0003723">
    <property type="term" value="F:RNA binding"/>
    <property type="evidence" value="ECO:0007669"/>
    <property type="project" value="TreeGrafter"/>
</dbReference>
<dbReference type="SUPFAM" id="SSF50104">
    <property type="entry name" value="Translation proteins SH3-like domain"/>
    <property type="match status" value="1"/>
</dbReference>
<keyword evidence="3" id="KW-0687">Ribonucleoprotein</keyword>
<dbReference type="InterPro" id="IPR022666">
    <property type="entry name" value="Ribosomal_uL2_RNA-bd_dom"/>
</dbReference>
<dbReference type="InterPro" id="IPR014722">
    <property type="entry name" value="Rib_uL2_dom2"/>
</dbReference>
<name>A0A5B7CXB7_PORTR</name>
<dbReference type="Proteomes" id="UP000324222">
    <property type="component" value="Unassembled WGS sequence"/>
</dbReference>
<feature type="domain" description="Large ribosomal subunit protein uL2 RNA-binding" evidence="5">
    <location>
        <begin position="84"/>
        <end position="164"/>
    </location>
</feature>
<dbReference type="Gene3D" id="2.30.30.30">
    <property type="match status" value="1"/>
</dbReference>
<accession>A0A5B7CXB7</accession>
<dbReference type="InterPro" id="IPR012340">
    <property type="entry name" value="NA-bd_OB-fold"/>
</dbReference>
<dbReference type="EMBL" id="VSRR010000313">
    <property type="protein sequence ID" value="MPC13878.1"/>
    <property type="molecule type" value="Genomic_DNA"/>
</dbReference>
<dbReference type="Pfam" id="PF00181">
    <property type="entry name" value="Ribosomal_L2_N"/>
    <property type="match status" value="1"/>
</dbReference>
<dbReference type="Gene3D" id="2.40.50.140">
    <property type="entry name" value="Nucleic acid-binding proteins"/>
    <property type="match status" value="1"/>
</dbReference>